<dbReference type="Proteomes" id="UP000193207">
    <property type="component" value="Unassembled WGS sequence"/>
</dbReference>
<protein>
    <submittedName>
        <fullName evidence="2">Uncharacterized protein</fullName>
    </submittedName>
</protein>
<gene>
    <name evidence="2" type="ORF">ROH8110_00459</name>
</gene>
<dbReference type="OrthoDB" id="7745622at2"/>
<dbReference type="RefSeq" id="WP_139837377.1">
    <property type="nucleotide sequence ID" value="NZ_FWFU01000001.1"/>
</dbReference>
<evidence type="ECO:0000313" key="2">
    <source>
        <dbReference type="EMBL" id="SLN17067.1"/>
    </source>
</evidence>
<evidence type="ECO:0000256" key="1">
    <source>
        <dbReference type="SAM" id="MobiDB-lite"/>
    </source>
</evidence>
<sequence>MRKRPFLGTRKPNARFAPGFRHGNDTPRCHPVGMQRYAPHPSESREERRLRRSARARSLARWMKLALYATVMAAIWQERALAPPVHDRMQALATLAGDYIARSDTLAAYLPRSDRLSASADTGLAGALTNKLRQ</sequence>
<proteinExistence type="predicted"/>
<feature type="region of interest" description="Disordered" evidence="1">
    <location>
        <begin position="1"/>
        <end position="49"/>
    </location>
</feature>
<reference evidence="2 3" key="1">
    <citation type="submission" date="2017-03" db="EMBL/GenBank/DDBJ databases">
        <authorList>
            <person name="Afonso C.L."/>
            <person name="Miller P.J."/>
            <person name="Scott M.A."/>
            <person name="Spackman E."/>
            <person name="Goraichik I."/>
            <person name="Dimitrov K.M."/>
            <person name="Suarez D.L."/>
            <person name="Swayne D.E."/>
        </authorList>
    </citation>
    <scope>NUCLEOTIDE SEQUENCE [LARGE SCALE GENOMIC DNA]</scope>
    <source>
        <strain evidence="2 3">CECT 8110</strain>
    </source>
</reference>
<keyword evidence="3" id="KW-1185">Reference proteome</keyword>
<accession>A0A1X6YCU4</accession>
<organism evidence="2 3">
    <name type="scientific">Roseovarius halotolerans</name>
    <dbReference type="NCBI Taxonomy" id="505353"/>
    <lineage>
        <taxon>Bacteria</taxon>
        <taxon>Pseudomonadati</taxon>
        <taxon>Pseudomonadota</taxon>
        <taxon>Alphaproteobacteria</taxon>
        <taxon>Rhodobacterales</taxon>
        <taxon>Roseobacteraceae</taxon>
        <taxon>Roseovarius</taxon>
    </lineage>
</organism>
<evidence type="ECO:0000313" key="3">
    <source>
        <dbReference type="Proteomes" id="UP000193207"/>
    </source>
</evidence>
<dbReference type="EMBL" id="FWFU01000001">
    <property type="protein sequence ID" value="SLN17067.1"/>
    <property type="molecule type" value="Genomic_DNA"/>
</dbReference>
<name>A0A1X6YCU4_9RHOB</name>
<dbReference type="AlphaFoldDB" id="A0A1X6YCU4"/>